<comment type="caution">
    <text evidence="1">The sequence shown here is derived from an EMBL/GenBank/DDBJ whole genome shotgun (WGS) entry which is preliminary data.</text>
</comment>
<proteinExistence type="predicted"/>
<protein>
    <submittedName>
        <fullName evidence="1">Uncharacterized protein</fullName>
    </submittedName>
</protein>
<gene>
    <name evidence="1" type="ORF">HOLleu_05469</name>
</gene>
<accession>A0A9Q1CLG5</accession>
<dbReference type="EMBL" id="JAIZAY010000002">
    <property type="protein sequence ID" value="KAJ8046704.1"/>
    <property type="molecule type" value="Genomic_DNA"/>
</dbReference>
<evidence type="ECO:0000313" key="1">
    <source>
        <dbReference type="EMBL" id="KAJ8046704.1"/>
    </source>
</evidence>
<name>A0A9Q1CLG5_HOLLE</name>
<dbReference type="AlphaFoldDB" id="A0A9Q1CLG5"/>
<dbReference type="Proteomes" id="UP001152320">
    <property type="component" value="Chromosome 2"/>
</dbReference>
<sequence length="67" mass="7459">MPIMIQFQRKIVLIKTVKAEDGSLAHVIAQCNLNGTYGLMSDRNQGSIDWEHLSGGNTGLKRTEMKI</sequence>
<reference evidence="1" key="1">
    <citation type="submission" date="2021-10" db="EMBL/GenBank/DDBJ databases">
        <title>Tropical sea cucumber genome reveals ecological adaptation and Cuvierian tubules defense mechanism.</title>
        <authorList>
            <person name="Chen T."/>
        </authorList>
    </citation>
    <scope>NUCLEOTIDE SEQUENCE</scope>
    <source>
        <strain evidence="1">Nanhai2018</strain>
        <tissue evidence="1">Muscle</tissue>
    </source>
</reference>
<organism evidence="1 2">
    <name type="scientific">Holothuria leucospilota</name>
    <name type="common">Black long sea cucumber</name>
    <name type="synonym">Mertensiothuria leucospilota</name>
    <dbReference type="NCBI Taxonomy" id="206669"/>
    <lineage>
        <taxon>Eukaryota</taxon>
        <taxon>Metazoa</taxon>
        <taxon>Echinodermata</taxon>
        <taxon>Eleutherozoa</taxon>
        <taxon>Echinozoa</taxon>
        <taxon>Holothuroidea</taxon>
        <taxon>Aspidochirotacea</taxon>
        <taxon>Aspidochirotida</taxon>
        <taxon>Holothuriidae</taxon>
        <taxon>Holothuria</taxon>
    </lineage>
</organism>
<keyword evidence="2" id="KW-1185">Reference proteome</keyword>
<evidence type="ECO:0000313" key="2">
    <source>
        <dbReference type="Proteomes" id="UP001152320"/>
    </source>
</evidence>